<dbReference type="Pfam" id="PF13676">
    <property type="entry name" value="TIR_2"/>
    <property type="match status" value="1"/>
</dbReference>
<dbReference type="Gene3D" id="3.40.50.300">
    <property type="entry name" value="P-loop containing nucleotide triphosphate hydrolases"/>
    <property type="match status" value="1"/>
</dbReference>
<dbReference type="Proteomes" id="UP000234752">
    <property type="component" value="Plasmid unnamed2"/>
</dbReference>
<dbReference type="Pfam" id="PF08477">
    <property type="entry name" value="Roc"/>
    <property type="match status" value="1"/>
</dbReference>
<proteinExistence type="predicted"/>
<evidence type="ECO:0000313" key="4">
    <source>
        <dbReference type="Proteomes" id="UP000234752"/>
    </source>
</evidence>
<reference evidence="3 4" key="1">
    <citation type="submission" date="2017-12" db="EMBL/GenBank/DDBJ databases">
        <title>Genomes of bacteria within cyanobacterial aggregates.</title>
        <authorList>
            <person name="Cai H."/>
        </authorList>
    </citation>
    <scope>NUCLEOTIDE SEQUENCE [LARGE SCALE GENOMIC DNA]</scope>
    <source>
        <strain evidence="3 4">TH16</strain>
        <plasmid evidence="3 4">unnamed2</plasmid>
    </source>
</reference>
<dbReference type="InterPro" id="IPR025875">
    <property type="entry name" value="Leu-rich_rpt_4"/>
</dbReference>
<evidence type="ECO:0000256" key="1">
    <source>
        <dbReference type="ARBA" id="ARBA00022614"/>
    </source>
</evidence>
<evidence type="ECO:0000313" key="3">
    <source>
        <dbReference type="EMBL" id="AUN33853.1"/>
    </source>
</evidence>
<dbReference type="PRINTS" id="PR00449">
    <property type="entry name" value="RASTRNSFRMNG"/>
</dbReference>
<accession>A0A2K9NLE0</accession>
<keyword evidence="1" id="KW-0433">Leucine-rich repeat</keyword>
<dbReference type="PROSITE" id="PS50104">
    <property type="entry name" value="TIR"/>
    <property type="match status" value="1"/>
</dbReference>
<dbReference type="InterPro" id="IPR050836">
    <property type="entry name" value="SDS22/Internalin_LRR"/>
</dbReference>
<dbReference type="InterPro" id="IPR000157">
    <property type="entry name" value="TIR_dom"/>
</dbReference>
<dbReference type="SUPFAM" id="SSF52058">
    <property type="entry name" value="L domain-like"/>
    <property type="match status" value="1"/>
</dbReference>
<dbReference type="SUPFAM" id="SSF52200">
    <property type="entry name" value="Toll/Interleukin receptor TIR domain"/>
    <property type="match status" value="1"/>
</dbReference>
<dbReference type="Gene3D" id="3.40.50.10140">
    <property type="entry name" value="Toll/interleukin-1 receptor homology (TIR) domain"/>
    <property type="match status" value="1"/>
</dbReference>
<dbReference type="InterPro" id="IPR027417">
    <property type="entry name" value="P-loop_NTPase"/>
</dbReference>
<dbReference type="GO" id="GO:0007165">
    <property type="term" value="P:signal transduction"/>
    <property type="evidence" value="ECO:0007669"/>
    <property type="project" value="InterPro"/>
</dbReference>
<evidence type="ECO:0000256" key="2">
    <source>
        <dbReference type="ARBA" id="ARBA00022737"/>
    </source>
</evidence>
<name>A0A2K9NLE0_9PROT</name>
<dbReference type="AlphaFoldDB" id="A0A2K9NLE0"/>
<dbReference type="EMBL" id="CP025614">
    <property type="protein sequence ID" value="AUN33853.1"/>
    <property type="molecule type" value="Genomic_DNA"/>
</dbReference>
<protein>
    <submittedName>
        <fullName evidence="3">Uncharacterized protein</fullName>
    </submittedName>
</protein>
<dbReference type="InterPro" id="IPR032675">
    <property type="entry name" value="LRR_dom_sf"/>
</dbReference>
<geneLocation type="plasmid" evidence="3 4">
    <name>unnamed2</name>
</geneLocation>
<dbReference type="InterPro" id="IPR032171">
    <property type="entry name" value="COR-A"/>
</dbReference>
<keyword evidence="3" id="KW-0614">Plasmid</keyword>
<organism evidence="3 4">
    <name type="scientific">Niveispirillum cyanobacteriorum</name>
    <dbReference type="NCBI Taxonomy" id="1612173"/>
    <lineage>
        <taxon>Bacteria</taxon>
        <taxon>Pseudomonadati</taxon>
        <taxon>Pseudomonadota</taxon>
        <taxon>Alphaproteobacteria</taxon>
        <taxon>Rhodospirillales</taxon>
        <taxon>Azospirillaceae</taxon>
        <taxon>Niveispirillum</taxon>
    </lineage>
</organism>
<keyword evidence="4" id="KW-1185">Reference proteome</keyword>
<dbReference type="PANTHER" id="PTHR46652">
    <property type="entry name" value="LEUCINE-RICH REPEAT AND IQ DOMAIN-CONTAINING PROTEIN 1-RELATED"/>
    <property type="match status" value="1"/>
</dbReference>
<dbReference type="KEGG" id="ncb:C0V82_25960"/>
<dbReference type="SUPFAM" id="SSF52540">
    <property type="entry name" value="P-loop containing nucleoside triphosphate hydrolases"/>
    <property type="match status" value="1"/>
</dbReference>
<dbReference type="Pfam" id="PF12799">
    <property type="entry name" value="LRR_4"/>
    <property type="match status" value="1"/>
</dbReference>
<keyword evidence="2" id="KW-0677">Repeat</keyword>
<sequence length="965" mass="108223">MSDMEEALARIRREAEKRTGELDLRGLKLEELPDQMFALTHLHGLYLGRMFVGKGSARITNGESRLHAFPELRQLDVRGCDLEDLNFVETLPQLQKFDFSRTSISDLGPLRSLTELQQLDCSETSVGDLGPLRGLTQLQAIDCSETPVSDLDPLRGLTQLQVLDCSFTLVSDLDPLNRLSQLRQLDCSETPVSDLGPLSGLTQLQRLSCAGTSVSDLGPLFGLTQLQLLRCSFCPLTDLPEGLIRSPALEYLHLSHVTLPGWPATGVLSSNYGDNCLDRVRAHLDDLAEGAVQDPRIKLLILGNGGAGKTQIANWLSHAEYRLNPNWDSTHGIQVSSAALTGDPPLTLSIWDFGGQDLYHGVHALFLNSPALLLLVWATDTEDRGGHGDGELWFRDHPLPYWLALARHQAHAYSPVILAQSKCDRVEDRVRPFPVEAAALDALPYPAPQLYLSVGAGTGRDGLVEEIRIAANWLRDPTRMGVPRVGKGRVAVRDRMEEMRGAGTRLLSMADFRALCAEIGGVSAPEHLLTWLDAEGVVFHRPGLFQDQVVLDPSWALDAIYTIFDRQSGMAKRIQRQRGRFTRDLLSDTLWRDYSVQEQKVFLSMMVSCGICFVLREWREDGEWLREYVAPDLLPERDAVVGLVPVRWSDSAPTQQAVYTFPMLHGGLIRTILSRIGSMAGEDALYWRGGLCGYETRYRSRFLIEQEMTGDWSGHITVRTQDGDALGLLSRLQEIVERAAALVGLRGERAAEEKPRRVMEMAEAETPPALRTGPDPVPVREWYVSYAWKDAANPDLEQPVDELCAEAAKRGIRIKRDRTDLGPGDGRISAFMDKIGAGERIVVVLSKKYLESPFCMHELHAIWRRSRTDDEFINRVRLWAPGTVPIWNPKQRVGWNQHWFKEFNDLNDCLEPGQSPTLLGLDAYQRLLLMREFYAHAADILGTLADHVHKREWPDFLDYVFQDVD</sequence>
<dbReference type="InterPro" id="IPR035897">
    <property type="entry name" value="Toll_tir_struct_dom_sf"/>
</dbReference>
<gene>
    <name evidence="3" type="ORF">C0V82_25960</name>
</gene>
<dbReference type="Pfam" id="PF16095">
    <property type="entry name" value="COR-A"/>
    <property type="match status" value="1"/>
</dbReference>
<dbReference type="PANTHER" id="PTHR46652:SF3">
    <property type="entry name" value="LEUCINE-RICH REPEAT-CONTAINING PROTEIN 9"/>
    <property type="match status" value="1"/>
</dbReference>
<dbReference type="Gene3D" id="3.80.10.10">
    <property type="entry name" value="Ribonuclease Inhibitor"/>
    <property type="match status" value="1"/>
</dbReference>